<keyword evidence="4" id="KW-0677">Repeat</keyword>
<keyword evidence="3" id="KW-0479">Metal-binding</keyword>
<evidence type="ECO:0000256" key="7">
    <source>
        <dbReference type="ARBA" id="ARBA00023015"/>
    </source>
</evidence>
<organism evidence="14 15">
    <name type="scientific">Danionella cerebrum</name>
    <dbReference type="NCBI Taxonomy" id="2873325"/>
    <lineage>
        <taxon>Eukaryota</taxon>
        <taxon>Metazoa</taxon>
        <taxon>Chordata</taxon>
        <taxon>Craniata</taxon>
        <taxon>Vertebrata</taxon>
        <taxon>Euteleostomi</taxon>
        <taxon>Actinopterygii</taxon>
        <taxon>Neopterygii</taxon>
        <taxon>Teleostei</taxon>
        <taxon>Ostariophysi</taxon>
        <taxon>Cypriniformes</taxon>
        <taxon>Danionidae</taxon>
        <taxon>Danioninae</taxon>
        <taxon>Danionella</taxon>
    </lineage>
</organism>
<evidence type="ECO:0000313" key="14">
    <source>
        <dbReference type="EMBL" id="TRY86037.1"/>
    </source>
</evidence>
<keyword evidence="15" id="KW-1185">Reference proteome</keyword>
<evidence type="ECO:0000313" key="15">
    <source>
        <dbReference type="Proteomes" id="UP000316079"/>
    </source>
</evidence>
<evidence type="ECO:0000256" key="3">
    <source>
        <dbReference type="ARBA" id="ARBA00022723"/>
    </source>
</evidence>
<evidence type="ECO:0000256" key="8">
    <source>
        <dbReference type="ARBA" id="ARBA00023125"/>
    </source>
</evidence>
<feature type="domain" description="C2H2-type" evidence="13">
    <location>
        <begin position="231"/>
        <end position="254"/>
    </location>
</feature>
<evidence type="ECO:0000256" key="1">
    <source>
        <dbReference type="ARBA" id="ARBA00004123"/>
    </source>
</evidence>
<dbReference type="AlphaFoldDB" id="A0A553Q801"/>
<dbReference type="OrthoDB" id="6077919at2759"/>
<dbReference type="FunFam" id="3.30.160.60:FF:000071">
    <property type="entry name" value="Putative zinc finger protein 143"/>
    <property type="match status" value="1"/>
</dbReference>
<keyword evidence="6" id="KW-0862">Zinc</keyword>
<dbReference type="FunFam" id="3.30.160.60:FF:000340">
    <property type="entry name" value="zinc finger protein 473 isoform X1"/>
    <property type="match status" value="1"/>
</dbReference>
<dbReference type="SUPFAM" id="SSF57667">
    <property type="entry name" value="beta-beta-alpha zinc fingers"/>
    <property type="match status" value="2"/>
</dbReference>
<feature type="domain" description="C2H2-type" evidence="13">
    <location>
        <begin position="171"/>
        <end position="200"/>
    </location>
</feature>
<protein>
    <recommendedName>
        <fullName evidence="11">Transcription factor IIIA</fullName>
    </recommendedName>
</protein>
<evidence type="ECO:0000259" key="13">
    <source>
        <dbReference type="PROSITE" id="PS50157"/>
    </source>
</evidence>
<evidence type="ECO:0000256" key="4">
    <source>
        <dbReference type="ARBA" id="ARBA00022737"/>
    </source>
</evidence>
<dbReference type="InterPro" id="IPR013087">
    <property type="entry name" value="Znf_C2H2_type"/>
</dbReference>
<dbReference type="FunFam" id="3.30.160.60:FF:001102">
    <property type="entry name" value="Transcription factor IIIA"/>
    <property type="match status" value="1"/>
</dbReference>
<dbReference type="PANTHER" id="PTHR23235">
    <property type="entry name" value="KRUEPPEL-LIKE TRANSCRIPTION FACTOR"/>
    <property type="match status" value="1"/>
</dbReference>
<keyword evidence="2" id="KW-0690">Ribosome biogenesis</keyword>
<comment type="caution">
    <text evidence="14">The sequence shown here is derived from an EMBL/GenBank/DDBJ whole genome shotgun (WGS) entry which is preliminary data.</text>
</comment>
<evidence type="ECO:0000256" key="5">
    <source>
        <dbReference type="ARBA" id="ARBA00022771"/>
    </source>
</evidence>
<feature type="domain" description="C2H2-type" evidence="13">
    <location>
        <begin position="201"/>
        <end position="230"/>
    </location>
</feature>
<evidence type="ECO:0000256" key="11">
    <source>
        <dbReference type="ARBA" id="ARBA00040434"/>
    </source>
</evidence>
<sequence>MDVQSGNPGAAVPDGTLAEVSIPAARCGSGENHGIVEESRKIYFIHAMELSELQAVALSDGSTAFIQQTIREGLEAVQLEDGSTAFIHQAGRLGSDTIAMLQNYTSKLKLWSSSTLAERNFQCGHAGCGRYYTTAHHLKPFRCPFEGCGRSFTTSNIRKVHTRTHTGERPYLCDEPSCGRAFASATNYKNHMRIHTGEKPYLCTMPGCGKSFTEYSSLYKHHVVHTHCKPYTCSRCGKNYRQTSTLTLHKRSAHGDFDSAEDDGEVFQGSPQTRELNEAEVTIEMDDATSSQPRVIDAAVTMVTQDSVTIALPRSQSNMLREEQQVAMVTEGHELQPVTIVTSASLMTEPSHQQVALLAAENSSQIAVQLEDQQTLEEAITMATVAIQHSGLTFD</sequence>
<keyword evidence="10" id="KW-0539">Nucleus</keyword>
<proteinExistence type="predicted"/>
<dbReference type="GO" id="GO:0005634">
    <property type="term" value="C:nucleus"/>
    <property type="evidence" value="ECO:0007669"/>
    <property type="project" value="UniProtKB-SubCell"/>
</dbReference>
<dbReference type="Gene3D" id="3.30.160.60">
    <property type="entry name" value="Classic Zinc Finger"/>
    <property type="match status" value="4"/>
</dbReference>
<dbReference type="GO" id="GO:0042254">
    <property type="term" value="P:ribosome biogenesis"/>
    <property type="evidence" value="ECO:0007669"/>
    <property type="project" value="UniProtKB-KW"/>
</dbReference>
<name>A0A553Q801_9TELE</name>
<dbReference type="FunFam" id="3.30.160.60:FF:000125">
    <property type="entry name" value="Putative zinc finger protein 143"/>
    <property type="match status" value="1"/>
</dbReference>
<dbReference type="PANTHER" id="PTHR23235:SF178">
    <property type="entry name" value="C2H2-TYPE DOMAIN-CONTAINING PROTEIN-RELATED"/>
    <property type="match status" value="1"/>
</dbReference>
<feature type="domain" description="C2H2-type" evidence="13">
    <location>
        <begin position="141"/>
        <end position="170"/>
    </location>
</feature>
<gene>
    <name evidence="14" type="ORF">DNTS_029369</name>
</gene>
<dbReference type="PROSITE" id="PS00028">
    <property type="entry name" value="ZINC_FINGER_C2H2_1"/>
    <property type="match status" value="4"/>
</dbReference>
<evidence type="ECO:0000256" key="10">
    <source>
        <dbReference type="ARBA" id="ARBA00023242"/>
    </source>
</evidence>
<dbReference type="GO" id="GO:0000978">
    <property type="term" value="F:RNA polymerase II cis-regulatory region sequence-specific DNA binding"/>
    <property type="evidence" value="ECO:0007669"/>
    <property type="project" value="TreeGrafter"/>
</dbReference>
<evidence type="ECO:0000256" key="9">
    <source>
        <dbReference type="ARBA" id="ARBA00023163"/>
    </source>
</evidence>
<dbReference type="Pfam" id="PF00096">
    <property type="entry name" value="zf-C2H2"/>
    <property type="match status" value="3"/>
</dbReference>
<reference evidence="14 15" key="1">
    <citation type="journal article" date="2019" name="Sci. Data">
        <title>Hybrid genome assembly and annotation of Danionella translucida.</title>
        <authorList>
            <person name="Kadobianskyi M."/>
            <person name="Schulze L."/>
            <person name="Schuelke M."/>
            <person name="Judkewitz B."/>
        </authorList>
    </citation>
    <scope>NUCLEOTIDE SEQUENCE [LARGE SCALE GENOMIC DNA]</scope>
    <source>
        <strain evidence="14 15">Bolton</strain>
    </source>
</reference>
<dbReference type="GO" id="GO:0008270">
    <property type="term" value="F:zinc ion binding"/>
    <property type="evidence" value="ECO:0007669"/>
    <property type="project" value="UniProtKB-KW"/>
</dbReference>
<dbReference type="EMBL" id="SRMA01026248">
    <property type="protein sequence ID" value="TRY86037.1"/>
    <property type="molecule type" value="Genomic_DNA"/>
</dbReference>
<evidence type="ECO:0000256" key="6">
    <source>
        <dbReference type="ARBA" id="ARBA00022833"/>
    </source>
</evidence>
<keyword evidence="9" id="KW-0804">Transcription</keyword>
<dbReference type="GO" id="GO:0000981">
    <property type="term" value="F:DNA-binding transcription factor activity, RNA polymerase II-specific"/>
    <property type="evidence" value="ECO:0007669"/>
    <property type="project" value="TreeGrafter"/>
</dbReference>
<evidence type="ECO:0000256" key="12">
    <source>
        <dbReference type="PROSITE-ProRule" id="PRU00042"/>
    </source>
</evidence>
<keyword evidence="5 12" id="KW-0863">Zinc-finger</keyword>
<keyword evidence="7" id="KW-0805">Transcription regulation</keyword>
<dbReference type="PROSITE" id="PS50157">
    <property type="entry name" value="ZINC_FINGER_C2H2_2"/>
    <property type="match status" value="4"/>
</dbReference>
<comment type="subcellular location">
    <subcellularLocation>
        <location evidence="1">Nucleus</location>
    </subcellularLocation>
</comment>
<dbReference type="Proteomes" id="UP000316079">
    <property type="component" value="Unassembled WGS sequence"/>
</dbReference>
<evidence type="ECO:0000256" key="2">
    <source>
        <dbReference type="ARBA" id="ARBA00022517"/>
    </source>
</evidence>
<dbReference type="SMART" id="SM00355">
    <property type="entry name" value="ZnF_C2H2"/>
    <property type="match status" value="4"/>
</dbReference>
<dbReference type="InterPro" id="IPR036236">
    <property type="entry name" value="Znf_C2H2_sf"/>
</dbReference>
<keyword evidence="8" id="KW-0238">DNA-binding</keyword>
<accession>A0A553Q801</accession>